<accession>A0A069QL18</accession>
<gene>
    <name evidence="2" type="ORF">HMPREF1991_00343</name>
</gene>
<proteinExistence type="predicted"/>
<comment type="caution">
    <text evidence="2">The sequence shown here is derived from an EMBL/GenBank/DDBJ whole genome shotgun (WGS) entry which is preliminary data.</text>
</comment>
<dbReference type="HOGENOM" id="CLU_1407657_0_0_10"/>
<protein>
    <submittedName>
        <fullName evidence="2">Uncharacterized protein</fullName>
    </submittedName>
</protein>
<dbReference type="Proteomes" id="UP000027442">
    <property type="component" value="Unassembled WGS sequence"/>
</dbReference>
<feature type="chain" id="PRO_5001665566" evidence="1">
    <location>
        <begin position="19"/>
        <end position="193"/>
    </location>
</feature>
<sequence>MQIRILGLICLLWTNPLAVTFAQNDVVKYYINEKDTSIYHDTVYVFDELRLREVDASFRYVIKQLSANKHSEMYVLRLTSHRNKNFIIIQNWKYCGLNKLGHGKIYGMYRSIASKDFLVCYDSGNNIRYLRALFCKTNKKNKCPIKIETIPNDVHILFDDISTYYVGKLVDNRLETQKFILNNRLIGGKETLE</sequence>
<evidence type="ECO:0000313" key="2">
    <source>
        <dbReference type="EMBL" id="KDR53548.1"/>
    </source>
</evidence>
<dbReference type="AlphaFoldDB" id="A0A069QL18"/>
<dbReference type="EMBL" id="JNGW01000014">
    <property type="protein sequence ID" value="KDR53548.1"/>
    <property type="molecule type" value="Genomic_DNA"/>
</dbReference>
<keyword evidence="3" id="KW-1185">Reference proteome</keyword>
<dbReference type="PATRIC" id="fig|1122985.7.peg.354"/>
<organism evidence="2 3">
    <name type="scientific">Hoylesella loescheii DSM 19665 = JCM 12249 = ATCC 15930</name>
    <dbReference type="NCBI Taxonomy" id="1122985"/>
    <lineage>
        <taxon>Bacteria</taxon>
        <taxon>Pseudomonadati</taxon>
        <taxon>Bacteroidota</taxon>
        <taxon>Bacteroidia</taxon>
        <taxon>Bacteroidales</taxon>
        <taxon>Prevotellaceae</taxon>
        <taxon>Hoylesella</taxon>
    </lineage>
</organism>
<evidence type="ECO:0000256" key="1">
    <source>
        <dbReference type="SAM" id="SignalP"/>
    </source>
</evidence>
<reference evidence="2 3" key="1">
    <citation type="submission" date="2013-08" db="EMBL/GenBank/DDBJ databases">
        <authorList>
            <person name="Weinstock G."/>
            <person name="Sodergren E."/>
            <person name="Wylie T."/>
            <person name="Fulton L."/>
            <person name="Fulton R."/>
            <person name="Fronick C."/>
            <person name="O'Laughlin M."/>
            <person name="Godfrey J."/>
            <person name="Miner T."/>
            <person name="Herter B."/>
            <person name="Appelbaum E."/>
            <person name="Cordes M."/>
            <person name="Lek S."/>
            <person name="Wollam A."/>
            <person name="Pepin K.H."/>
            <person name="Palsikar V.B."/>
            <person name="Mitreva M."/>
            <person name="Wilson R.K."/>
        </authorList>
    </citation>
    <scope>NUCLEOTIDE SEQUENCE [LARGE SCALE GENOMIC DNA]</scope>
    <source>
        <strain evidence="2 3">ATCC 15930</strain>
    </source>
</reference>
<feature type="signal peptide" evidence="1">
    <location>
        <begin position="1"/>
        <end position="18"/>
    </location>
</feature>
<evidence type="ECO:0000313" key="3">
    <source>
        <dbReference type="Proteomes" id="UP000027442"/>
    </source>
</evidence>
<keyword evidence="1" id="KW-0732">Signal</keyword>
<name>A0A069QL18_HOYLO</name>